<keyword evidence="5 11" id="KW-0863">Zinc-finger</keyword>
<keyword evidence="9" id="KW-0804">Transcription</keyword>
<feature type="domain" description="C2H2-type" evidence="14">
    <location>
        <begin position="355"/>
        <end position="382"/>
    </location>
</feature>
<dbReference type="FunFam" id="3.30.160.60:FF:001498">
    <property type="entry name" value="Zinc finger protein 404"/>
    <property type="match status" value="1"/>
</dbReference>
<keyword evidence="4" id="KW-0677">Repeat</keyword>
<dbReference type="PANTHER" id="PTHR16515">
    <property type="entry name" value="PR DOMAIN ZINC FINGER PROTEIN"/>
    <property type="match status" value="1"/>
</dbReference>
<keyword evidence="12" id="KW-0175">Coiled coil</keyword>
<evidence type="ECO:0000256" key="7">
    <source>
        <dbReference type="ARBA" id="ARBA00023015"/>
    </source>
</evidence>
<feature type="domain" description="C2H2-type" evidence="14">
    <location>
        <begin position="327"/>
        <end position="354"/>
    </location>
</feature>
<keyword evidence="7" id="KW-0805">Transcription regulation</keyword>
<dbReference type="PANTHER" id="PTHR16515:SF49">
    <property type="entry name" value="GASTRULA ZINC FINGER PROTEIN XLCGF49.1-LIKE-RELATED"/>
    <property type="match status" value="1"/>
</dbReference>
<dbReference type="EMBL" id="MU558692">
    <property type="protein sequence ID" value="KAI5614431.1"/>
    <property type="molecule type" value="Genomic_DNA"/>
</dbReference>
<feature type="domain" description="C2H2-type" evidence="14">
    <location>
        <begin position="647"/>
        <end position="674"/>
    </location>
</feature>
<dbReference type="GO" id="GO:0043565">
    <property type="term" value="F:sequence-specific DNA binding"/>
    <property type="evidence" value="ECO:0007669"/>
    <property type="project" value="UniProtKB-ARBA"/>
</dbReference>
<keyword evidence="10" id="KW-0539">Nucleus</keyword>
<feature type="region of interest" description="Disordered" evidence="13">
    <location>
        <begin position="266"/>
        <end position="288"/>
    </location>
</feature>
<feature type="compositionally biased region" description="Polar residues" evidence="13">
    <location>
        <begin position="546"/>
        <end position="561"/>
    </location>
</feature>
<evidence type="ECO:0000256" key="13">
    <source>
        <dbReference type="SAM" id="MobiDB-lite"/>
    </source>
</evidence>
<dbReference type="InterPro" id="IPR013087">
    <property type="entry name" value="Znf_C2H2_type"/>
</dbReference>
<feature type="compositionally biased region" description="Basic and acidic residues" evidence="13">
    <location>
        <begin position="127"/>
        <end position="147"/>
    </location>
</feature>
<reference evidence="15" key="1">
    <citation type="submission" date="2018-07" db="EMBL/GenBank/DDBJ databases">
        <title>Comparative genomics of catfishes provides insights into carnivory and benthic adaptation.</title>
        <authorList>
            <person name="Zhang Y."/>
            <person name="Wang D."/>
            <person name="Peng Z."/>
            <person name="Zheng S."/>
            <person name="Shao F."/>
            <person name="Tao W."/>
        </authorList>
    </citation>
    <scope>NUCLEOTIDE SEQUENCE</scope>
    <source>
        <strain evidence="15">Chongqing</strain>
    </source>
</reference>
<dbReference type="GO" id="GO:0008270">
    <property type="term" value="F:zinc ion binding"/>
    <property type="evidence" value="ECO:0007669"/>
    <property type="project" value="UniProtKB-KW"/>
</dbReference>
<feature type="region of interest" description="Disordered" evidence="13">
    <location>
        <begin position="493"/>
        <end position="519"/>
    </location>
</feature>
<dbReference type="PROSITE" id="PS50157">
    <property type="entry name" value="ZINC_FINGER_C2H2_2"/>
    <property type="match status" value="8"/>
</dbReference>
<evidence type="ECO:0000259" key="14">
    <source>
        <dbReference type="PROSITE" id="PS50157"/>
    </source>
</evidence>
<evidence type="ECO:0000256" key="8">
    <source>
        <dbReference type="ARBA" id="ARBA00023125"/>
    </source>
</evidence>
<comment type="caution">
    <text evidence="15">The sequence shown here is derived from an EMBL/GenBank/DDBJ whole genome shotgun (WGS) entry which is preliminary data.</text>
</comment>
<dbReference type="PROSITE" id="PS00028">
    <property type="entry name" value="ZINC_FINGER_C2H2_1"/>
    <property type="match status" value="8"/>
</dbReference>
<evidence type="ECO:0000256" key="6">
    <source>
        <dbReference type="ARBA" id="ARBA00022833"/>
    </source>
</evidence>
<dbReference type="SUPFAM" id="SSF57667">
    <property type="entry name" value="beta-beta-alpha zinc fingers"/>
    <property type="match status" value="4"/>
</dbReference>
<feature type="coiled-coil region" evidence="12">
    <location>
        <begin position="29"/>
        <end position="56"/>
    </location>
</feature>
<evidence type="ECO:0000256" key="11">
    <source>
        <dbReference type="PROSITE-ProRule" id="PRU00042"/>
    </source>
</evidence>
<dbReference type="GO" id="GO:0005694">
    <property type="term" value="C:chromosome"/>
    <property type="evidence" value="ECO:0007669"/>
    <property type="project" value="UniProtKB-ARBA"/>
</dbReference>
<dbReference type="GO" id="GO:0045893">
    <property type="term" value="P:positive regulation of DNA-templated transcription"/>
    <property type="evidence" value="ECO:0007669"/>
    <property type="project" value="UniProtKB-ARBA"/>
</dbReference>
<comment type="similarity">
    <text evidence="2">Belongs to the krueppel C2H2-type zinc-finger protein family.</text>
</comment>
<evidence type="ECO:0000256" key="2">
    <source>
        <dbReference type="ARBA" id="ARBA00006991"/>
    </source>
</evidence>
<dbReference type="Gene3D" id="3.30.160.60">
    <property type="entry name" value="Classic Zinc Finger"/>
    <property type="match status" value="7"/>
</dbReference>
<feature type="domain" description="C2H2-type" evidence="14">
    <location>
        <begin position="299"/>
        <end position="326"/>
    </location>
</feature>
<proteinExistence type="inferred from homology"/>
<dbReference type="Pfam" id="PF00096">
    <property type="entry name" value="zf-C2H2"/>
    <property type="match status" value="5"/>
</dbReference>
<gene>
    <name evidence="15" type="ORF">C0J50_9018</name>
</gene>
<keyword evidence="6" id="KW-0862">Zinc</keyword>
<dbReference type="FunFam" id="3.30.160.60:FF:002343">
    <property type="entry name" value="Zinc finger protein 33A"/>
    <property type="match status" value="1"/>
</dbReference>
<evidence type="ECO:0000313" key="15">
    <source>
        <dbReference type="EMBL" id="KAI5614431.1"/>
    </source>
</evidence>
<evidence type="ECO:0000256" key="4">
    <source>
        <dbReference type="ARBA" id="ARBA00022737"/>
    </source>
</evidence>
<dbReference type="InterPro" id="IPR050331">
    <property type="entry name" value="Zinc_finger"/>
</dbReference>
<dbReference type="Proteomes" id="UP001205998">
    <property type="component" value="Unassembled WGS sequence"/>
</dbReference>
<feature type="region of interest" description="Disordered" evidence="13">
    <location>
        <begin position="70"/>
        <end position="93"/>
    </location>
</feature>
<dbReference type="FunFam" id="3.30.160.60:FF:000557">
    <property type="entry name" value="zinc finger and SCAN domain-containing protein 29"/>
    <property type="match status" value="1"/>
</dbReference>
<accession>A0AAD5ADU9</accession>
<evidence type="ECO:0000256" key="5">
    <source>
        <dbReference type="ARBA" id="ARBA00022771"/>
    </source>
</evidence>
<feature type="region of interest" description="Disordered" evidence="13">
    <location>
        <begin position="546"/>
        <end position="572"/>
    </location>
</feature>
<dbReference type="GO" id="GO:0005634">
    <property type="term" value="C:nucleus"/>
    <property type="evidence" value="ECO:0007669"/>
    <property type="project" value="UniProtKB-SubCell"/>
</dbReference>
<keyword evidence="8" id="KW-0238">DNA-binding</keyword>
<evidence type="ECO:0000256" key="1">
    <source>
        <dbReference type="ARBA" id="ARBA00004123"/>
    </source>
</evidence>
<feature type="domain" description="C2H2-type" evidence="14">
    <location>
        <begin position="675"/>
        <end position="704"/>
    </location>
</feature>
<protein>
    <submittedName>
        <fullName evidence="15">Gastrula zinc finger protein XlCGF57.1-like isoform X7</fullName>
    </submittedName>
</protein>
<feature type="region of interest" description="Disordered" evidence="13">
    <location>
        <begin position="450"/>
        <end position="475"/>
    </location>
</feature>
<dbReference type="InterPro" id="IPR036236">
    <property type="entry name" value="Znf_C2H2_sf"/>
</dbReference>
<feature type="domain" description="C2H2-type" evidence="14">
    <location>
        <begin position="589"/>
        <end position="616"/>
    </location>
</feature>
<dbReference type="AlphaFoldDB" id="A0AAD5ADU9"/>
<sequence length="704" mass="80028">MASASQKRKIDSVNAFIHQRLNNIAGEICQVFQETLAAYQEEINQSKQENVHLRNMLAEFTLHRTDRIDARTSQADGFPPEKQNSSQASMDPEASVIQVKLELSTTQQDLELPKQSCPTLACSPAPSDRDKDTSPDREISDEQRSHNDGVSVPLKQPTFSPEPQNCNPSQIQVKLEPFTGHESEERLNNTSSFCSSPARIAGTQRSPHSFSLKPVNVQAKKAHCSSTRTAVAVTSKPLMWNRTGSSSNISCTPGKSETRFEPAIKNEPVPQPASQFEKPPNDVSPPKSRLQVQVPYRSFYCDMCRKAFQNEWQLKRHLLKHQNKRPNCCELCGKCYSTPHVLKIHFRTHTGERPYHCKFCEKTFSQIGHLKGHERIHTGEKIYSCSVCGKCFTWLSQAKEHIRSHPDRLLAVAGELFQAVTDVISEYQKETDRTKQENMVLKKMLKAQRLASDRDGSTNEAVPQKLPNISHGPLDSDSSVIQVKVELSTTKQDIVPPEPINDPITVTTPHCFSKKTTSEDTQDDFFNDHLEIKIKSEPMDSEIVISNDSNPAMQSESTSDCNLEGERDDQGLDLSSHDEQQNETVDRIVYCQYCGKPFRNRGQMKRHMVVHQKDRPRPYCCDLCGKCYSYAQVLEVHRRTHTGERPYHCKYCGRRFNQKGHLKEHERIHTGEKPFGCPICGKRFIQSSQVRKHVKYHHPTVHMS</sequence>
<feature type="region of interest" description="Disordered" evidence="13">
    <location>
        <begin position="182"/>
        <end position="209"/>
    </location>
</feature>
<keyword evidence="16" id="KW-1185">Reference proteome</keyword>
<feature type="domain" description="C2H2-type" evidence="14">
    <location>
        <begin position="619"/>
        <end position="646"/>
    </location>
</feature>
<evidence type="ECO:0000256" key="10">
    <source>
        <dbReference type="ARBA" id="ARBA00023242"/>
    </source>
</evidence>
<dbReference type="SMART" id="SM00355">
    <property type="entry name" value="ZnF_C2H2"/>
    <property type="match status" value="8"/>
</dbReference>
<evidence type="ECO:0000313" key="16">
    <source>
        <dbReference type="Proteomes" id="UP001205998"/>
    </source>
</evidence>
<evidence type="ECO:0000256" key="12">
    <source>
        <dbReference type="SAM" id="Coils"/>
    </source>
</evidence>
<organism evidence="15 16">
    <name type="scientific">Silurus asotus</name>
    <name type="common">Amur catfish</name>
    <name type="synonym">Parasilurus asotus</name>
    <dbReference type="NCBI Taxonomy" id="30991"/>
    <lineage>
        <taxon>Eukaryota</taxon>
        <taxon>Metazoa</taxon>
        <taxon>Chordata</taxon>
        <taxon>Craniata</taxon>
        <taxon>Vertebrata</taxon>
        <taxon>Euteleostomi</taxon>
        <taxon>Actinopterygii</taxon>
        <taxon>Neopterygii</taxon>
        <taxon>Teleostei</taxon>
        <taxon>Ostariophysi</taxon>
        <taxon>Siluriformes</taxon>
        <taxon>Siluridae</taxon>
        <taxon>Silurus</taxon>
    </lineage>
</organism>
<evidence type="ECO:0000256" key="3">
    <source>
        <dbReference type="ARBA" id="ARBA00022723"/>
    </source>
</evidence>
<name>A0AAD5ADU9_SILAS</name>
<keyword evidence="3" id="KW-0479">Metal-binding</keyword>
<dbReference type="FunFam" id="3.30.160.60:FF:000322">
    <property type="entry name" value="GDNF-inducible zinc finger protein 1"/>
    <property type="match status" value="1"/>
</dbReference>
<feature type="region of interest" description="Disordered" evidence="13">
    <location>
        <begin position="109"/>
        <end position="167"/>
    </location>
</feature>
<feature type="compositionally biased region" description="Polar residues" evidence="13">
    <location>
        <begin position="157"/>
        <end position="167"/>
    </location>
</feature>
<feature type="domain" description="C2H2-type" evidence="14">
    <location>
        <begin position="383"/>
        <end position="405"/>
    </location>
</feature>
<comment type="subcellular location">
    <subcellularLocation>
        <location evidence="1">Nucleus</location>
    </subcellularLocation>
</comment>
<dbReference type="FunFam" id="3.30.160.60:FF:001732">
    <property type="entry name" value="Zgc:162936"/>
    <property type="match status" value="1"/>
</dbReference>
<evidence type="ECO:0000256" key="9">
    <source>
        <dbReference type="ARBA" id="ARBA00023163"/>
    </source>
</evidence>